<dbReference type="Proteomes" id="UP000284403">
    <property type="component" value="Unassembled WGS sequence"/>
</dbReference>
<dbReference type="EMBL" id="MKKU01000001">
    <property type="protein sequence ID" value="RNF27708.1"/>
    <property type="molecule type" value="Genomic_DNA"/>
</dbReference>
<keyword evidence="2" id="KW-1185">Reference proteome</keyword>
<proteinExistence type="predicted"/>
<protein>
    <submittedName>
        <fullName evidence="1">Uncharacterized protein</fullName>
    </submittedName>
</protein>
<dbReference type="GeneID" id="40313703"/>
<name>A0A3R7NVF1_9TRYP</name>
<accession>A0A3R7NVF1</accession>
<gene>
    <name evidence="1" type="ORF">Tco025E_00092</name>
</gene>
<sequence>MRLQRVVRVELQRRPLHLAHVGVQEEVHGGSSPALHHAVGVEHGVKGHLRAPQVGQPSNLVQRREHHGVALLPLHLLHQRRHLFLATEAAELVRTGVYFCGGALHRRHQRLHQIRHGEQVDRLASPLPLGYSRQATVHPHRRGGAEIQLNPGLQRWHTRVTVLHQRPLRVKGLRGLKPIAAVRPEVGLGHSHKARASASLKVCDVGAALVLLFHVLAVVRVTGGDNEGAEGVLPHRLTQCR</sequence>
<reference evidence="1 2" key="1">
    <citation type="journal article" date="2018" name="BMC Genomics">
        <title>Genomic comparison of Trypanosoma conorhini and Trypanosoma rangeli to Trypanosoma cruzi strains of high and low virulence.</title>
        <authorList>
            <person name="Bradwell K.R."/>
            <person name="Koparde V.N."/>
            <person name="Matveyev A.V."/>
            <person name="Serrano M.G."/>
            <person name="Alves J.M."/>
            <person name="Parikh H."/>
            <person name="Huang B."/>
            <person name="Lee V."/>
            <person name="Espinosa-Alvarez O."/>
            <person name="Ortiz P.A."/>
            <person name="Costa-Martins A.G."/>
            <person name="Teixeira M.M."/>
            <person name="Buck G.A."/>
        </authorList>
    </citation>
    <scope>NUCLEOTIDE SEQUENCE [LARGE SCALE GENOMIC DNA]</scope>
    <source>
        <strain evidence="1 2">025E</strain>
    </source>
</reference>
<dbReference type="RefSeq" id="XP_029232914.1">
    <property type="nucleotide sequence ID" value="XM_029367041.1"/>
</dbReference>
<evidence type="ECO:0000313" key="1">
    <source>
        <dbReference type="EMBL" id="RNF27708.1"/>
    </source>
</evidence>
<evidence type="ECO:0000313" key="2">
    <source>
        <dbReference type="Proteomes" id="UP000284403"/>
    </source>
</evidence>
<comment type="caution">
    <text evidence="1">The sequence shown here is derived from an EMBL/GenBank/DDBJ whole genome shotgun (WGS) entry which is preliminary data.</text>
</comment>
<organism evidence="1 2">
    <name type="scientific">Trypanosoma conorhini</name>
    <dbReference type="NCBI Taxonomy" id="83891"/>
    <lineage>
        <taxon>Eukaryota</taxon>
        <taxon>Discoba</taxon>
        <taxon>Euglenozoa</taxon>
        <taxon>Kinetoplastea</taxon>
        <taxon>Metakinetoplastina</taxon>
        <taxon>Trypanosomatida</taxon>
        <taxon>Trypanosomatidae</taxon>
        <taxon>Trypanosoma</taxon>
    </lineage>
</organism>
<dbReference type="AlphaFoldDB" id="A0A3R7NVF1"/>